<evidence type="ECO:0000313" key="1">
    <source>
        <dbReference type="EMBL" id="GLQ32877.1"/>
    </source>
</evidence>
<reference evidence="1" key="2">
    <citation type="submission" date="2023-01" db="EMBL/GenBank/DDBJ databases">
        <title>Draft genome sequence of Litoribrevibacter albus strain NBRC 110071.</title>
        <authorList>
            <person name="Sun Q."/>
            <person name="Mori K."/>
        </authorList>
    </citation>
    <scope>NUCLEOTIDE SEQUENCE</scope>
    <source>
        <strain evidence="1">NBRC 110071</strain>
    </source>
</reference>
<accession>A0AA37W7T7</accession>
<evidence type="ECO:0000313" key="2">
    <source>
        <dbReference type="Proteomes" id="UP001161389"/>
    </source>
</evidence>
<dbReference type="NCBIfam" id="TIGR03353">
    <property type="entry name" value="VI_chp_4"/>
    <property type="match status" value="1"/>
</dbReference>
<proteinExistence type="predicted"/>
<dbReference type="PANTHER" id="PTHR35566">
    <property type="entry name" value="BLR3599 PROTEIN"/>
    <property type="match status" value="1"/>
</dbReference>
<dbReference type="Proteomes" id="UP001161389">
    <property type="component" value="Unassembled WGS sequence"/>
</dbReference>
<dbReference type="PANTHER" id="PTHR35566:SF1">
    <property type="entry name" value="TYPE VI SECRETION SYSTEM BASEPLATE COMPONENT TSSK1"/>
    <property type="match status" value="1"/>
</dbReference>
<dbReference type="InterPro" id="IPR010263">
    <property type="entry name" value="T6SS_TssK"/>
</dbReference>
<reference evidence="1" key="1">
    <citation type="journal article" date="2014" name="Int. J. Syst. Evol. Microbiol.">
        <title>Complete genome sequence of Corynebacterium casei LMG S-19264T (=DSM 44701T), isolated from a smear-ripened cheese.</title>
        <authorList>
            <consortium name="US DOE Joint Genome Institute (JGI-PGF)"/>
            <person name="Walter F."/>
            <person name="Albersmeier A."/>
            <person name="Kalinowski J."/>
            <person name="Ruckert C."/>
        </authorList>
    </citation>
    <scope>NUCLEOTIDE SEQUENCE</scope>
    <source>
        <strain evidence="1">NBRC 110071</strain>
    </source>
</reference>
<dbReference type="AlphaFoldDB" id="A0AA37W7T7"/>
<organism evidence="1 2">
    <name type="scientific">Litoribrevibacter albus</name>
    <dbReference type="NCBI Taxonomy" id="1473156"/>
    <lineage>
        <taxon>Bacteria</taxon>
        <taxon>Pseudomonadati</taxon>
        <taxon>Pseudomonadota</taxon>
        <taxon>Gammaproteobacteria</taxon>
        <taxon>Oceanospirillales</taxon>
        <taxon>Oceanospirillaceae</taxon>
        <taxon>Litoribrevibacter</taxon>
    </lineage>
</organism>
<sequence length="429" mass="48507">MFIAPQHFQQQDRYFHDYISKYTSAAGAGRSVGLTELQIDLERLKIGKIAVKSCSGLFPDGGYFQCSREVLLDVPSTTVDKRIYLALPISVQGEPEYGDKGDRHRYTLDSVSLYDACDATSRAIDTKVSKINIELLIEGDDMTGMTVLPIARVLECREDGSVILDQRFIPACRHYGASTFITERLKEMQVLLLSRANMVVKRIKAGQKHQSEHSLLRDYLLLQTLNRYIPWFKLTLENTSVPTEEVYEQLSTLSAELCSYQPSVADDMESFQISNMHPAFNQVFSRLREQLSLAQNDSVMEFKWDTSLFQKRRLLRVAVQDVAVLTNSRFILCVESSMGSVMLAQRFPEACKLSANSQIAEVVRNSLSGVTLTPLSVAPSELKPKSDVTYFEIDTHHPYWKDIVDRREAIALHVDLSIPDLELTLYALG</sequence>
<keyword evidence="2" id="KW-1185">Reference proteome</keyword>
<gene>
    <name evidence="1" type="primary">impJ</name>
    <name evidence="1" type="ORF">GCM10007876_33560</name>
</gene>
<name>A0AA37W7T7_9GAMM</name>
<dbReference type="Pfam" id="PF05936">
    <property type="entry name" value="T6SS_VasE"/>
    <property type="match status" value="1"/>
</dbReference>
<dbReference type="EMBL" id="BSNM01000016">
    <property type="protein sequence ID" value="GLQ32877.1"/>
    <property type="molecule type" value="Genomic_DNA"/>
</dbReference>
<protein>
    <submittedName>
        <fullName evidence="1">Type VI secretion protein</fullName>
    </submittedName>
</protein>
<comment type="caution">
    <text evidence="1">The sequence shown here is derived from an EMBL/GenBank/DDBJ whole genome shotgun (WGS) entry which is preliminary data.</text>
</comment>